<evidence type="ECO:0000256" key="1">
    <source>
        <dbReference type="ARBA" id="ARBA00022450"/>
    </source>
</evidence>
<dbReference type="Gene3D" id="3.30.559.30">
    <property type="entry name" value="Nonribosomal peptide synthetase, condensation domain"/>
    <property type="match status" value="1"/>
</dbReference>
<dbReference type="Gene3D" id="2.30.38.10">
    <property type="entry name" value="Luciferase, Domain 3"/>
    <property type="match status" value="1"/>
</dbReference>
<dbReference type="InterPro" id="IPR023213">
    <property type="entry name" value="CAT-like_dom_sf"/>
</dbReference>
<keyword evidence="3" id="KW-0436">Ligase</keyword>
<dbReference type="Gene3D" id="3.40.50.980">
    <property type="match status" value="1"/>
</dbReference>
<dbReference type="GO" id="GO:0043041">
    <property type="term" value="P:amino acid activation for nonribosomal peptide biosynthetic process"/>
    <property type="evidence" value="ECO:0007669"/>
    <property type="project" value="TreeGrafter"/>
</dbReference>
<accession>A0AAI8V5L4</accession>
<comment type="caution">
    <text evidence="7">The sequence shown here is derived from an EMBL/GenBank/DDBJ whole genome shotgun (WGS) entry which is preliminary data.</text>
</comment>
<evidence type="ECO:0000313" key="8">
    <source>
        <dbReference type="Proteomes" id="UP001295740"/>
    </source>
</evidence>
<proteinExistence type="inferred from homology"/>
<evidence type="ECO:0000256" key="5">
    <source>
        <dbReference type="SAM" id="MobiDB-lite"/>
    </source>
</evidence>
<gene>
    <name evidence="7" type="ORF">KHLLAP_LOCUS1866</name>
</gene>
<protein>
    <submittedName>
        <fullName evidence="7">Uu.00g042510.m01.CDS01</fullName>
    </submittedName>
</protein>
<dbReference type="GO" id="GO:0031177">
    <property type="term" value="F:phosphopantetheine binding"/>
    <property type="evidence" value="ECO:0007669"/>
    <property type="project" value="TreeGrafter"/>
</dbReference>
<dbReference type="Proteomes" id="UP001295740">
    <property type="component" value="Unassembled WGS sequence"/>
</dbReference>
<keyword evidence="8" id="KW-1185">Reference proteome</keyword>
<keyword evidence="1" id="KW-0596">Phosphopantetheine</keyword>
<evidence type="ECO:0000259" key="6">
    <source>
        <dbReference type="Pfam" id="PF00668"/>
    </source>
</evidence>
<dbReference type="SUPFAM" id="SSF56801">
    <property type="entry name" value="Acetyl-CoA synthetase-like"/>
    <property type="match status" value="1"/>
</dbReference>
<keyword evidence="2" id="KW-0597">Phosphoprotein</keyword>
<evidence type="ECO:0000256" key="4">
    <source>
        <dbReference type="ARBA" id="ARBA00029454"/>
    </source>
</evidence>
<evidence type="ECO:0000256" key="2">
    <source>
        <dbReference type="ARBA" id="ARBA00022553"/>
    </source>
</evidence>
<reference evidence="7" key="1">
    <citation type="submission" date="2023-10" db="EMBL/GenBank/DDBJ databases">
        <authorList>
            <person name="Hackl T."/>
        </authorList>
    </citation>
    <scope>NUCLEOTIDE SEQUENCE</scope>
</reference>
<dbReference type="GO" id="GO:0005737">
    <property type="term" value="C:cytoplasm"/>
    <property type="evidence" value="ECO:0007669"/>
    <property type="project" value="TreeGrafter"/>
</dbReference>
<evidence type="ECO:0000313" key="7">
    <source>
        <dbReference type="EMBL" id="CAJ2501398.1"/>
    </source>
</evidence>
<dbReference type="PANTHER" id="PTHR45527">
    <property type="entry name" value="NONRIBOSOMAL PEPTIDE SYNTHETASE"/>
    <property type="match status" value="1"/>
</dbReference>
<comment type="similarity">
    <text evidence="4">Belongs to the NRP synthetase family.</text>
</comment>
<dbReference type="Pfam" id="PF00668">
    <property type="entry name" value="Condensation"/>
    <property type="match status" value="1"/>
</dbReference>
<organism evidence="7 8">
    <name type="scientific">Anthostomella pinea</name>
    <dbReference type="NCBI Taxonomy" id="933095"/>
    <lineage>
        <taxon>Eukaryota</taxon>
        <taxon>Fungi</taxon>
        <taxon>Dikarya</taxon>
        <taxon>Ascomycota</taxon>
        <taxon>Pezizomycotina</taxon>
        <taxon>Sordariomycetes</taxon>
        <taxon>Xylariomycetidae</taxon>
        <taxon>Xylariales</taxon>
        <taxon>Xylariaceae</taxon>
        <taxon>Anthostomella</taxon>
    </lineage>
</organism>
<dbReference type="Gene3D" id="3.30.559.10">
    <property type="entry name" value="Chloramphenicol acetyltransferase-like domain"/>
    <property type="match status" value="1"/>
</dbReference>
<dbReference type="Gene3D" id="3.30.300.30">
    <property type="match status" value="1"/>
</dbReference>
<feature type="domain" description="Condensation" evidence="6">
    <location>
        <begin position="451"/>
        <end position="805"/>
    </location>
</feature>
<dbReference type="AlphaFoldDB" id="A0AAI8V5L4"/>
<name>A0AAI8V5L4_9PEZI</name>
<evidence type="ECO:0000256" key="3">
    <source>
        <dbReference type="ARBA" id="ARBA00022598"/>
    </source>
</evidence>
<dbReference type="InterPro" id="IPR045851">
    <property type="entry name" value="AMP-bd_C_sf"/>
</dbReference>
<dbReference type="SUPFAM" id="SSF52777">
    <property type="entry name" value="CoA-dependent acyltransferases"/>
    <property type="match status" value="2"/>
</dbReference>
<sequence length="824" mass="90433">MSRPYSNVIQTRGQLDPLVEIASALCYGATLVLKDPDDPYEHLKHANATFATPSLLSAFAPDDYPDLDTVALAGEAVPPALGNMWSSKVQRFRLTPGSQCLVPQGITGEICISGVQLTLGYWRDTYQQASQSSFLPNPFLSKLTESTMYRTGDLGFWDKDMNLPYVGRVDNQVKVRGFRVELEEVEGALLSAGTGNVHKAAVLVIERGSSDSADTNFRLMGMVTPEDVDVEALRAKLAVLLPSYARPSQILAVSALPKTANMKLDREKMKPLAIDAQRRRESQFSANYEDSTGGDVLSSTEKLVAERRRFYCPRWELASSLGHQVPVALLLRETVLGRLASAVDRHAATISSTGSEDNSAFTSYLSSIRSSAIAQHVSEVDSSATMPLSYLEEEFFNAHSISETKSAFNTVTQFVTSGPVDIDVTEGRPVRRISAATQSPFRYDEDELNLQSLQGMVDKPFDLAGDQLLGVIIWKRKDASGTPTVQVTMVTHHIITDKASLAVMLQWVSQRYRETIGHSTTSNDKDKHSRSTKSGGYDTEGTYMDWAQWLQSQKVSKPLPHNQGRIEFWKKHLLGMRPITQLQGPSRRQLIGFPGSTTSMQIPHYEASLADAHPEVVYRPSQRIAIAATALALRGVSGSSDIVLALPYMNRDEPATASMLGLFVDRLPVRLFLNDENLTSADALLESVASEISLCVGNQLPYKQIQSAVASTNDDGHDRDRNMLDVMIVYDWQSDSLERSVSLGPDVQVRAASDRVTATGSLFPVQLTFLETEDGGLRVDLDYNPQIVPRETAGALQSFLAHALRGLSRRMPPADILSSGGTRA</sequence>
<dbReference type="GO" id="GO:0044550">
    <property type="term" value="P:secondary metabolite biosynthetic process"/>
    <property type="evidence" value="ECO:0007669"/>
    <property type="project" value="TreeGrafter"/>
</dbReference>
<dbReference type="EMBL" id="CAUWAG010000003">
    <property type="protein sequence ID" value="CAJ2501398.1"/>
    <property type="molecule type" value="Genomic_DNA"/>
</dbReference>
<dbReference type="PANTHER" id="PTHR45527:SF11">
    <property type="entry name" value="NONRIBOSOMAL PEPTIDE SYNTHETASE 5"/>
    <property type="match status" value="1"/>
</dbReference>
<dbReference type="InterPro" id="IPR001242">
    <property type="entry name" value="Condensation_dom"/>
</dbReference>
<dbReference type="GO" id="GO:0003824">
    <property type="term" value="F:catalytic activity"/>
    <property type="evidence" value="ECO:0007669"/>
    <property type="project" value="InterPro"/>
</dbReference>
<feature type="region of interest" description="Disordered" evidence="5">
    <location>
        <begin position="518"/>
        <end position="537"/>
    </location>
</feature>